<evidence type="ECO:0000313" key="5">
    <source>
        <dbReference type="EMBL" id="SLN18836.1"/>
    </source>
</evidence>
<dbReference type="EMBL" id="PYGB01000013">
    <property type="protein sequence ID" value="PSK82204.1"/>
    <property type="molecule type" value="Genomic_DNA"/>
</dbReference>
<sequence length="162" mass="18201">MTGPLKVETIPEAAIIPLASLWHDGWHEAHDHLVPSYDAATRSRGRFADRLRREHPSGRMVRLEDRPVGLCLTSGAEISQLFVDVTARRLGVGRVLLADVERHIALSGHDEASLTVVQGNDQARGFYERHGWRRDGLTTIEIKHGSRSAVLYLWRFAKTVMC</sequence>
<evidence type="ECO:0000259" key="3">
    <source>
        <dbReference type="PROSITE" id="PS51186"/>
    </source>
</evidence>
<proteinExistence type="predicted"/>
<reference evidence="4 7" key="2">
    <citation type="submission" date="2018-03" db="EMBL/GenBank/DDBJ databases">
        <title>Genomic Encyclopedia of Archaeal and Bacterial Type Strains, Phase II (KMG-II): from individual species to whole genera.</title>
        <authorList>
            <person name="Goeker M."/>
        </authorList>
    </citation>
    <scope>NUCLEOTIDE SEQUENCE [LARGE SCALE GENOMIC DNA]</scope>
    <source>
        <strain evidence="4 7">DSM 29956</strain>
    </source>
</reference>
<dbReference type="SUPFAM" id="SSF55729">
    <property type="entry name" value="Acyl-CoA N-acyltransferases (Nat)"/>
    <property type="match status" value="1"/>
</dbReference>
<dbReference type="Proteomes" id="UP000193495">
    <property type="component" value="Unassembled WGS sequence"/>
</dbReference>
<dbReference type="Proteomes" id="UP000240624">
    <property type="component" value="Unassembled WGS sequence"/>
</dbReference>
<dbReference type="InterPro" id="IPR000182">
    <property type="entry name" value="GNAT_dom"/>
</dbReference>
<evidence type="ECO:0000313" key="4">
    <source>
        <dbReference type="EMBL" id="PSK82204.1"/>
    </source>
</evidence>
<dbReference type="GO" id="GO:0016747">
    <property type="term" value="F:acyltransferase activity, transferring groups other than amino-acyl groups"/>
    <property type="evidence" value="ECO:0007669"/>
    <property type="project" value="InterPro"/>
</dbReference>
<evidence type="ECO:0000313" key="7">
    <source>
        <dbReference type="Proteomes" id="UP000240624"/>
    </source>
</evidence>
<dbReference type="PROSITE" id="PS51186">
    <property type="entry name" value="GNAT"/>
    <property type="match status" value="1"/>
</dbReference>
<dbReference type="AlphaFoldDB" id="A0A1X6YEH0"/>
<dbReference type="InterPro" id="IPR050832">
    <property type="entry name" value="Bact_Acetyltransf"/>
</dbReference>
<name>A0A1X6YEH0_9RHOB</name>
<gene>
    <name evidence="5" type="primary">yjaB</name>
    <name evidence="4" type="ORF">CLV79_11388</name>
    <name evidence="5" type="ORF">LOS8367_00444</name>
</gene>
<dbReference type="OrthoDB" id="6172743at2"/>
<reference evidence="5 6" key="1">
    <citation type="submission" date="2017-03" db="EMBL/GenBank/DDBJ databases">
        <authorList>
            <person name="Afonso C.L."/>
            <person name="Miller P.J."/>
            <person name="Scott M.A."/>
            <person name="Spackman E."/>
            <person name="Goraichik I."/>
            <person name="Dimitrov K.M."/>
            <person name="Suarez D.L."/>
            <person name="Swayne D.E."/>
        </authorList>
    </citation>
    <scope>NUCLEOTIDE SEQUENCE [LARGE SCALE GENOMIC DNA]</scope>
    <source>
        <strain evidence="5 6">CECT 8367</strain>
    </source>
</reference>
<dbReference type="CDD" id="cd04301">
    <property type="entry name" value="NAT_SF"/>
    <property type="match status" value="1"/>
</dbReference>
<dbReference type="InterPro" id="IPR016181">
    <property type="entry name" value="Acyl_CoA_acyltransferase"/>
</dbReference>
<keyword evidence="2 5" id="KW-0012">Acyltransferase</keyword>
<dbReference type="EC" id="2.3.1.-" evidence="5"/>
<dbReference type="Gene3D" id="3.40.630.30">
    <property type="match status" value="1"/>
</dbReference>
<keyword evidence="7" id="KW-1185">Reference proteome</keyword>
<evidence type="ECO:0000313" key="6">
    <source>
        <dbReference type="Proteomes" id="UP000193495"/>
    </source>
</evidence>
<dbReference type="PANTHER" id="PTHR43877">
    <property type="entry name" value="AMINOALKYLPHOSPHONATE N-ACETYLTRANSFERASE-RELATED-RELATED"/>
    <property type="match status" value="1"/>
</dbReference>
<dbReference type="PANTHER" id="PTHR43877:SF2">
    <property type="entry name" value="AMINOALKYLPHOSPHONATE N-ACETYLTRANSFERASE-RELATED"/>
    <property type="match status" value="1"/>
</dbReference>
<organism evidence="5 6">
    <name type="scientific">Limimaricola soesokkakensis</name>
    <dbReference type="NCBI Taxonomy" id="1343159"/>
    <lineage>
        <taxon>Bacteria</taxon>
        <taxon>Pseudomonadati</taxon>
        <taxon>Pseudomonadota</taxon>
        <taxon>Alphaproteobacteria</taxon>
        <taxon>Rhodobacterales</taxon>
        <taxon>Paracoccaceae</taxon>
        <taxon>Limimaricola</taxon>
    </lineage>
</organism>
<protein>
    <submittedName>
        <fullName evidence="5">Putative N-acetyltransferase YjaB</fullName>
        <ecNumber evidence="5">2.3.1.-</ecNumber>
    </submittedName>
    <submittedName>
        <fullName evidence="4">Putative acetyltransferase</fullName>
    </submittedName>
</protein>
<feature type="domain" description="N-acetyltransferase" evidence="3">
    <location>
        <begin position="5"/>
        <end position="157"/>
    </location>
</feature>
<dbReference type="EMBL" id="FWFY01000001">
    <property type="protein sequence ID" value="SLN18836.1"/>
    <property type="molecule type" value="Genomic_DNA"/>
</dbReference>
<dbReference type="Pfam" id="PF13673">
    <property type="entry name" value="Acetyltransf_10"/>
    <property type="match status" value="1"/>
</dbReference>
<evidence type="ECO:0000256" key="1">
    <source>
        <dbReference type="ARBA" id="ARBA00022679"/>
    </source>
</evidence>
<accession>A0A1X6YEH0</accession>
<keyword evidence="1 5" id="KW-0808">Transferase</keyword>
<evidence type="ECO:0000256" key="2">
    <source>
        <dbReference type="ARBA" id="ARBA00023315"/>
    </source>
</evidence>